<keyword evidence="2" id="KW-0012">Acyltransferase</keyword>
<keyword evidence="5" id="KW-1185">Reference proteome</keyword>
<keyword evidence="1 4" id="KW-0808">Transferase</keyword>
<dbReference type="RefSeq" id="WP_054294796.1">
    <property type="nucleotide sequence ID" value="NZ_CP012752.1"/>
</dbReference>
<dbReference type="EMBL" id="CP012752">
    <property type="protein sequence ID" value="ALG12905.1"/>
    <property type="molecule type" value="Genomic_DNA"/>
</dbReference>
<sequence length="185" mass="19683">MAEAAVHTAQPDDIDQIARIQVETWRAAYASLLPDEVLAGLDQAEIAEVWQQTVKQGDATVHVATEGTWTVGFCAAGPAPDTEVADADGTLPDDAGSVGMIATLLVEPRWGRRGHGGRLLASAAAGLRATGKSRGVVWVPENDDVSVAFYERAGWQRDGMVRTLDAGGRPLREVRLTGELDLRLA</sequence>
<dbReference type="InterPro" id="IPR050832">
    <property type="entry name" value="Bact_Acetyltransf"/>
</dbReference>
<dbReference type="SUPFAM" id="SSF55729">
    <property type="entry name" value="Acyl-CoA N-acyltransferases (Nat)"/>
    <property type="match status" value="1"/>
</dbReference>
<evidence type="ECO:0000313" key="5">
    <source>
        <dbReference type="Proteomes" id="UP000063699"/>
    </source>
</evidence>
<dbReference type="Proteomes" id="UP000063699">
    <property type="component" value="Chromosome"/>
</dbReference>
<dbReference type="OrthoDB" id="5243635at2"/>
<organism evidence="4 5">
    <name type="scientific">Kibdelosporangium phytohabitans</name>
    <dbReference type="NCBI Taxonomy" id="860235"/>
    <lineage>
        <taxon>Bacteria</taxon>
        <taxon>Bacillati</taxon>
        <taxon>Actinomycetota</taxon>
        <taxon>Actinomycetes</taxon>
        <taxon>Pseudonocardiales</taxon>
        <taxon>Pseudonocardiaceae</taxon>
        <taxon>Kibdelosporangium</taxon>
    </lineage>
</organism>
<evidence type="ECO:0000259" key="3">
    <source>
        <dbReference type="PROSITE" id="PS51186"/>
    </source>
</evidence>
<proteinExistence type="predicted"/>
<protein>
    <submittedName>
        <fullName evidence="4">GCN5 family acetyltransferase</fullName>
    </submittedName>
</protein>
<dbReference type="InterPro" id="IPR000182">
    <property type="entry name" value="GNAT_dom"/>
</dbReference>
<evidence type="ECO:0000256" key="1">
    <source>
        <dbReference type="ARBA" id="ARBA00022679"/>
    </source>
</evidence>
<name>A0A0N9IDT1_9PSEU</name>
<evidence type="ECO:0000313" key="4">
    <source>
        <dbReference type="EMBL" id="ALG12905.1"/>
    </source>
</evidence>
<evidence type="ECO:0000256" key="2">
    <source>
        <dbReference type="ARBA" id="ARBA00023315"/>
    </source>
</evidence>
<reference evidence="4 5" key="1">
    <citation type="submission" date="2015-07" db="EMBL/GenBank/DDBJ databases">
        <title>Genome sequencing of Kibdelosporangium phytohabitans.</title>
        <authorList>
            <person name="Qin S."/>
            <person name="Xing K."/>
        </authorList>
    </citation>
    <scope>NUCLEOTIDE SEQUENCE [LARGE SCALE GENOMIC DNA]</scope>
    <source>
        <strain evidence="4 5">KLBMP1111</strain>
    </source>
</reference>
<dbReference type="STRING" id="860235.AOZ06_44035"/>
<dbReference type="GO" id="GO:0016747">
    <property type="term" value="F:acyltransferase activity, transferring groups other than amino-acyl groups"/>
    <property type="evidence" value="ECO:0007669"/>
    <property type="project" value="InterPro"/>
</dbReference>
<dbReference type="InterPro" id="IPR016181">
    <property type="entry name" value="Acyl_CoA_acyltransferase"/>
</dbReference>
<dbReference type="Pfam" id="PF00583">
    <property type="entry name" value="Acetyltransf_1"/>
    <property type="match status" value="1"/>
</dbReference>
<dbReference type="AlphaFoldDB" id="A0A0N9IDT1"/>
<dbReference type="PANTHER" id="PTHR43877">
    <property type="entry name" value="AMINOALKYLPHOSPHONATE N-ACETYLTRANSFERASE-RELATED-RELATED"/>
    <property type="match status" value="1"/>
</dbReference>
<feature type="domain" description="N-acetyltransferase" evidence="3">
    <location>
        <begin position="4"/>
        <end position="181"/>
    </location>
</feature>
<gene>
    <name evidence="4" type="ORF">AOZ06_44035</name>
</gene>
<dbReference type="Gene3D" id="3.40.630.30">
    <property type="match status" value="1"/>
</dbReference>
<accession>A0A0N9IDT1</accession>
<dbReference type="PANTHER" id="PTHR43877:SF1">
    <property type="entry name" value="ACETYLTRANSFERASE"/>
    <property type="match status" value="1"/>
</dbReference>
<dbReference type="KEGG" id="kphy:AOZ06_44035"/>
<dbReference type="PROSITE" id="PS51186">
    <property type="entry name" value="GNAT"/>
    <property type="match status" value="1"/>
</dbReference>